<sequence>MKVEPKKRDSKRALFRNVKQIIMYFEDQIEPGKTWQKKGNLMFMRTKGEKLAVHYDKNVFVQV</sequence>
<comment type="caution">
    <text evidence="1">The sequence shown here is derived from an EMBL/GenBank/DDBJ whole genome shotgun (WGS) entry which is preliminary data.</text>
</comment>
<keyword evidence="2" id="KW-1185">Reference proteome</keyword>
<dbReference type="AlphaFoldDB" id="A0A0J7J0G6"/>
<protein>
    <submittedName>
        <fullName evidence="1">Uncharacterized protein</fullName>
    </submittedName>
</protein>
<dbReference type="Proteomes" id="UP000035900">
    <property type="component" value="Unassembled WGS sequence"/>
</dbReference>
<evidence type="ECO:0000313" key="2">
    <source>
        <dbReference type="Proteomes" id="UP000035900"/>
    </source>
</evidence>
<proteinExistence type="predicted"/>
<name>A0A0J7J0G6_9FLAO</name>
<evidence type="ECO:0000313" key="1">
    <source>
        <dbReference type="EMBL" id="KMQ71556.1"/>
    </source>
</evidence>
<dbReference type="EMBL" id="LFNG01000006">
    <property type="protein sequence ID" value="KMQ71556.1"/>
    <property type="molecule type" value="Genomic_DNA"/>
</dbReference>
<dbReference type="PATRIC" id="fig|1304281.5.peg.1032"/>
<dbReference type="RefSeq" id="WP_048498929.1">
    <property type="nucleotide sequence ID" value="NZ_LFNG01000006.1"/>
</dbReference>
<organism evidence="1 2">
    <name type="scientific">Chryseobacterium koreense CCUG 49689</name>
    <dbReference type="NCBI Taxonomy" id="1304281"/>
    <lineage>
        <taxon>Bacteria</taxon>
        <taxon>Pseudomonadati</taxon>
        <taxon>Bacteroidota</taxon>
        <taxon>Flavobacteriia</taxon>
        <taxon>Flavobacteriales</taxon>
        <taxon>Weeksellaceae</taxon>
        <taxon>Chryseobacterium group</taxon>
        <taxon>Chryseobacterium</taxon>
    </lineage>
</organism>
<accession>A0A0J7J0G6</accession>
<reference evidence="1 2" key="1">
    <citation type="journal article" date="2004" name="Int. J. Syst. Evol. Microbiol.">
        <title>Kaistella koreensis gen. nov., sp. nov., a novel member of the Chryseobacterium-Bergeyella-Riemerella branch.</title>
        <authorList>
            <person name="Kim M.K."/>
            <person name="Im W.T."/>
            <person name="Shin Y.K."/>
            <person name="Lim J.H."/>
            <person name="Kim S.H."/>
            <person name="Lee B.C."/>
            <person name="Park M.Y."/>
            <person name="Lee K.Y."/>
            <person name="Lee S.T."/>
        </authorList>
    </citation>
    <scope>NUCLEOTIDE SEQUENCE [LARGE SCALE GENOMIC DNA]</scope>
    <source>
        <strain evidence="1 2">CCUG 49689</strain>
    </source>
</reference>
<gene>
    <name evidence="1" type="ORF">ACM44_04790</name>
</gene>